<keyword evidence="1 4" id="KW-0813">Transport</keyword>
<feature type="domain" description="Exocyst complex component Sec8 middle helical bundle" evidence="7">
    <location>
        <begin position="531"/>
        <end position="852"/>
    </location>
</feature>
<feature type="compositionally biased region" description="Low complexity" evidence="5">
    <location>
        <begin position="483"/>
        <end position="497"/>
    </location>
</feature>
<dbReference type="GO" id="GO:0006612">
    <property type="term" value="P:protein targeting to membrane"/>
    <property type="evidence" value="ECO:0007669"/>
    <property type="project" value="UniProtKB-UniRule"/>
</dbReference>
<keyword evidence="3 4" id="KW-0653">Protein transport</keyword>
<protein>
    <recommendedName>
        <fullName evidence="4">Exocyst complex component Sec8</fullName>
    </recommendedName>
</protein>
<name>A0A2H3J2C6_WOLCO</name>
<dbReference type="Pfam" id="PF04048">
    <property type="entry name" value="Sec8_N"/>
    <property type="match status" value="1"/>
</dbReference>
<dbReference type="Pfam" id="PF20652">
    <property type="entry name" value="Sec8_C"/>
    <property type="match status" value="1"/>
</dbReference>
<feature type="compositionally biased region" description="Basic and acidic residues" evidence="5">
    <location>
        <begin position="178"/>
        <end position="199"/>
    </location>
</feature>
<comment type="similarity">
    <text evidence="4">Belongs to the SEC8 family.</text>
</comment>
<evidence type="ECO:0000256" key="5">
    <source>
        <dbReference type="SAM" id="MobiDB-lite"/>
    </source>
</evidence>
<dbReference type="OMA" id="HMEVRCR"/>
<feature type="region of interest" description="Disordered" evidence="5">
    <location>
        <begin position="474"/>
        <end position="497"/>
    </location>
</feature>
<dbReference type="PANTHER" id="PTHR14146:SF0">
    <property type="entry name" value="EXOCYST COMPLEX COMPONENT 4"/>
    <property type="match status" value="1"/>
</dbReference>
<evidence type="ECO:0000256" key="3">
    <source>
        <dbReference type="ARBA" id="ARBA00022927"/>
    </source>
</evidence>
<comment type="function">
    <text evidence="4">Component of the exocyst complex involved in the docking of exocytic vesicles with fusion sites on the plasma membrane.</text>
</comment>
<keyword evidence="9" id="KW-1185">Reference proteome</keyword>
<dbReference type="STRING" id="742152.A0A2H3J2C6"/>
<dbReference type="InterPro" id="IPR048630">
    <property type="entry name" value="Sec8_M"/>
</dbReference>
<dbReference type="GO" id="GO:0000145">
    <property type="term" value="C:exocyst"/>
    <property type="evidence" value="ECO:0007669"/>
    <property type="project" value="UniProtKB-UniRule"/>
</dbReference>
<evidence type="ECO:0000259" key="7">
    <source>
        <dbReference type="Pfam" id="PF20652"/>
    </source>
</evidence>
<evidence type="ECO:0000313" key="9">
    <source>
        <dbReference type="Proteomes" id="UP000218811"/>
    </source>
</evidence>
<feature type="compositionally biased region" description="Basic and acidic residues" evidence="5">
    <location>
        <begin position="86"/>
        <end position="97"/>
    </location>
</feature>
<accession>A0A2H3J2C6</accession>
<evidence type="ECO:0000313" key="8">
    <source>
        <dbReference type="EMBL" id="PCH33923.1"/>
    </source>
</evidence>
<feature type="region of interest" description="Disordered" evidence="5">
    <location>
        <begin position="178"/>
        <end position="206"/>
    </location>
</feature>
<organism evidence="8 9">
    <name type="scientific">Wolfiporia cocos (strain MD-104)</name>
    <name type="common">Brown rot fungus</name>
    <dbReference type="NCBI Taxonomy" id="742152"/>
    <lineage>
        <taxon>Eukaryota</taxon>
        <taxon>Fungi</taxon>
        <taxon>Dikarya</taxon>
        <taxon>Basidiomycota</taxon>
        <taxon>Agaricomycotina</taxon>
        <taxon>Agaricomycetes</taxon>
        <taxon>Polyporales</taxon>
        <taxon>Phaeolaceae</taxon>
        <taxon>Wolfiporia</taxon>
    </lineage>
</organism>
<proteinExistence type="inferred from homology"/>
<feature type="domain" description="Exocyst complex component Sec8 N-terminal" evidence="6">
    <location>
        <begin position="212"/>
        <end position="349"/>
    </location>
</feature>
<keyword evidence="2 4" id="KW-0268">Exocytosis</keyword>
<reference evidence="8 9" key="1">
    <citation type="journal article" date="2012" name="Science">
        <title>The Paleozoic origin of enzymatic lignin decomposition reconstructed from 31 fungal genomes.</title>
        <authorList>
            <person name="Floudas D."/>
            <person name="Binder M."/>
            <person name="Riley R."/>
            <person name="Barry K."/>
            <person name="Blanchette R.A."/>
            <person name="Henrissat B."/>
            <person name="Martinez A.T."/>
            <person name="Otillar R."/>
            <person name="Spatafora J.W."/>
            <person name="Yadav J.S."/>
            <person name="Aerts A."/>
            <person name="Benoit I."/>
            <person name="Boyd A."/>
            <person name="Carlson A."/>
            <person name="Copeland A."/>
            <person name="Coutinho P.M."/>
            <person name="de Vries R.P."/>
            <person name="Ferreira P."/>
            <person name="Findley K."/>
            <person name="Foster B."/>
            <person name="Gaskell J."/>
            <person name="Glotzer D."/>
            <person name="Gorecki P."/>
            <person name="Heitman J."/>
            <person name="Hesse C."/>
            <person name="Hori C."/>
            <person name="Igarashi K."/>
            <person name="Jurgens J.A."/>
            <person name="Kallen N."/>
            <person name="Kersten P."/>
            <person name="Kohler A."/>
            <person name="Kuees U."/>
            <person name="Kumar T.K.A."/>
            <person name="Kuo A."/>
            <person name="LaButti K."/>
            <person name="Larrondo L.F."/>
            <person name="Lindquist E."/>
            <person name="Ling A."/>
            <person name="Lombard V."/>
            <person name="Lucas S."/>
            <person name="Lundell T."/>
            <person name="Martin R."/>
            <person name="McLaughlin D.J."/>
            <person name="Morgenstern I."/>
            <person name="Morin E."/>
            <person name="Murat C."/>
            <person name="Nagy L.G."/>
            <person name="Nolan M."/>
            <person name="Ohm R.A."/>
            <person name="Patyshakuliyeva A."/>
            <person name="Rokas A."/>
            <person name="Ruiz-Duenas F.J."/>
            <person name="Sabat G."/>
            <person name="Salamov A."/>
            <person name="Samejima M."/>
            <person name="Schmutz J."/>
            <person name="Slot J.C."/>
            <person name="St John F."/>
            <person name="Stenlid J."/>
            <person name="Sun H."/>
            <person name="Sun S."/>
            <person name="Syed K."/>
            <person name="Tsang A."/>
            <person name="Wiebenga A."/>
            <person name="Young D."/>
            <person name="Pisabarro A."/>
            <person name="Eastwood D.C."/>
            <person name="Martin F."/>
            <person name="Cullen D."/>
            <person name="Grigoriev I.V."/>
            <person name="Hibbett D.S."/>
        </authorList>
    </citation>
    <scope>NUCLEOTIDE SEQUENCE [LARGE SCALE GENOMIC DNA]</scope>
    <source>
        <strain evidence="8 9">MD-104</strain>
    </source>
</reference>
<feature type="compositionally biased region" description="Polar residues" evidence="5">
    <location>
        <begin position="1"/>
        <end position="10"/>
    </location>
</feature>
<dbReference type="OrthoDB" id="272977at2759"/>
<evidence type="ECO:0000259" key="6">
    <source>
        <dbReference type="Pfam" id="PF04048"/>
    </source>
</evidence>
<dbReference type="InterPro" id="IPR007191">
    <property type="entry name" value="Sec8_exocyst_N"/>
</dbReference>
<evidence type="ECO:0000256" key="2">
    <source>
        <dbReference type="ARBA" id="ARBA00022483"/>
    </source>
</evidence>
<dbReference type="Proteomes" id="UP000218811">
    <property type="component" value="Unassembled WGS sequence"/>
</dbReference>
<sequence length="1332" mass="146510">MSQRPSNYSFDVNRPRAASNLQNGAPSPMPAVRPLQINRTPTRPTTPTSSSNVSVASVSPPTPRGPIRPARSGLRNRAGSSASERASIDSRFTREPSRASGDNDPTRPELPTPYRTRNNTASSSSLSNGTARPGLPSPTSPASPNLTPTSLAAIAAFQAIGRKRGMSNDNMMDAEYEREKRNEREAEKLRQQHIRDRIPGRRTTGKAKAGDIDAVLDEIRDEWASVIDPDFNPVELALQLLDESSEGKDVESFRRTKDLLSNALKGSVDKHYQAFASALPHHAALLNHLGATQDQVREARTALQEAKDTLGSKRADLVQLWSRSQTVDEMMRILDQIERLRAVPDALESLISEKRLLQAAVLLVRSLKLINKQDMLDIGAVSDLRSYLNTQETALREILIDELHNHLYLRSFWCESRWVVYTPGQQTFPNLDSEEEQLNSDTRASFPSPISPTSRTSRLSRFLDDLSIRPNDAPFDIDERESASGSGLSASTSTSALGMSTVPSTTSLSNGIVPNAAAPFLSSTLQTPARNPEADSFSYIETLLESLAVLGKLGNALDVVAQKLPSEISSLVENTLDEVEERAEFGRRNSMFASVSPSSGGRRLDNILLLSGSSASGSGMVGTGILGVSVVPGVVNSAPSTTGRGPTLKAASLRLAALESSTKYADQETLRDFFWTLYSKLDAVTQGLRVVYEVANRIGSRRDFKDSSGAKPGSLFPLAEVWTPVQAEVRTLIGDYVTDEEQGAVSGRNPISSINEVLREGKFSRDKTKLVFRFADTDTKVTAKTLKQHEEGLIQVLKDTVPGLVQGSAENAVQATLSAVGTDDRLSGSSQHHRVLVHPDAFHVSVLFQPTLAWLDRIAEVLPSGLEAARASSVVLEEFVLNVYLPQLEDKISLLFHQAVTSPDAFEPDPASTKLSPEPLVKASVQVMALINSLCAMLRATPFHRENYSRLILTVIGQFYQRCSDRFYDLVAIRDDSASEDSTQVVLAAQWAQRAELAACLSELLNVIKGSDDKAMKTQLCRQEAHLEQSLLGEQPVSKTDLIASARNLSALASLYRSVTWFAAELDALKTAPETNLSPTTPLKLEPVSTATPYTPYLPAIAPAQVNEPLTLPLSSAMAMRFQALHMTYAQLAELIIYSLRIDIRCRAIHHLDLALKHGVYRVEREVHEPDPNVIDLNIELGRCDDFSSATLPEHERRFIFEGLGRMLERLLISNARFIRAINAYGIKKMMRNMLALQHNIKTITQGSHNAEFERAKRYYSLFSMSPQDMLDSIRQKQEFTFDEYKTMLDLQCGVDPSQSESTASQATDRNYSMYVIDLHGLEMENSAEDGP</sequence>
<dbReference type="GO" id="GO:0006904">
    <property type="term" value="P:vesicle docking involved in exocytosis"/>
    <property type="evidence" value="ECO:0007669"/>
    <property type="project" value="InterPro"/>
</dbReference>
<dbReference type="GO" id="GO:0090522">
    <property type="term" value="P:vesicle tethering involved in exocytosis"/>
    <property type="evidence" value="ECO:0007669"/>
    <property type="project" value="UniProtKB-UniRule"/>
</dbReference>
<dbReference type="PANTHER" id="PTHR14146">
    <property type="entry name" value="EXOCYST COMPLEX COMPONENT 4"/>
    <property type="match status" value="1"/>
</dbReference>
<gene>
    <name evidence="8" type="ORF">WOLCODRAFT_135391</name>
</gene>
<feature type="compositionally biased region" description="Polar residues" evidence="5">
    <location>
        <begin position="115"/>
        <end position="130"/>
    </location>
</feature>
<dbReference type="GO" id="GO:0006893">
    <property type="term" value="P:Golgi to plasma membrane transport"/>
    <property type="evidence" value="ECO:0007669"/>
    <property type="project" value="TreeGrafter"/>
</dbReference>
<feature type="compositionally biased region" description="Low complexity" evidence="5">
    <location>
        <begin position="39"/>
        <end position="59"/>
    </location>
</feature>
<feature type="compositionally biased region" description="Low complexity" evidence="5">
    <location>
        <begin position="445"/>
        <end position="457"/>
    </location>
</feature>
<evidence type="ECO:0000256" key="4">
    <source>
        <dbReference type="RuleBase" id="RU367079"/>
    </source>
</evidence>
<dbReference type="InterPro" id="IPR039682">
    <property type="entry name" value="Sec8/EXOC4"/>
</dbReference>
<dbReference type="EMBL" id="KB467831">
    <property type="protein sequence ID" value="PCH33923.1"/>
    <property type="molecule type" value="Genomic_DNA"/>
</dbReference>
<feature type="region of interest" description="Disordered" evidence="5">
    <location>
        <begin position="430"/>
        <end position="457"/>
    </location>
</feature>
<dbReference type="GO" id="GO:0015031">
    <property type="term" value="P:protein transport"/>
    <property type="evidence" value="ECO:0007669"/>
    <property type="project" value="UniProtKB-KW"/>
</dbReference>
<feature type="region of interest" description="Disordered" evidence="5">
    <location>
        <begin position="1"/>
        <end position="147"/>
    </location>
</feature>
<evidence type="ECO:0000256" key="1">
    <source>
        <dbReference type="ARBA" id="ARBA00022448"/>
    </source>
</evidence>